<evidence type="ECO:0000313" key="2">
    <source>
        <dbReference type="Proteomes" id="UP000198862"/>
    </source>
</evidence>
<reference evidence="1 2" key="1">
    <citation type="submission" date="2016-10" db="EMBL/GenBank/DDBJ databases">
        <authorList>
            <person name="de Groot N.N."/>
        </authorList>
    </citation>
    <scope>NUCLEOTIDE SEQUENCE [LARGE SCALE GENOMIC DNA]</scope>
    <source>
        <strain evidence="1 2">DSM 6059</strain>
    </source>
</reference>
<gene>
    <name evidence="1" type="ORF">SAMN02745724_04990</name>
</gene>
<name>A0A1I1TTE9_9GAMM</name>
<proteinExistence type="predicted"/>
<accession>A0A1I1TTE9</accession>
<sequence>MKTLKSLIKYSKHNSLEYLQGYICGLVCSPYEYNLDKLLKQLFNALTPKQKDDIQSVIDYSVIKLNTDFEFGVFKLPKKCVLSVKDYKESLQPNTPLVDWCNGALQGLKQINKSKLKKDQKQILTELENELITFTSLENAQHQLVNSGEMFERFLYDKKRSLSTQIHNLRFELDELECLSQEDFFDDEEEFLDFMTELDEEPDEFEELLNNILLDTNITVIPLINDMIADIERIQITKEFIEQNTGVFWLMEETRSYMLLCAHRAYVLAKHKQYDPAIEQMQTLLKLNPNDNQGVRYTLTNLLCITKNWDTQIQLEQDFPDEFINFTATKALRLFAQQGDSKAAQKIKKQLKSENKHFMKILTGQEKVAELNEYFQPGDKSEVSMYLDCFGKEAWLANEGSLFWLRKK</sequence>
<dbReference type="STRING" id="1123010.SAMN02745724_04990"/>
<evidence type="ECO:0000313" key="1">
    <source>
        <dbReference type="EMBL" id="SFD61655.1"/>
    </source>
</evidence>
<keyword evidence="2" id="KW-1185">Reference proteome</keyword>
<dbReference type="Gene3D" id="1.25.40.10">
    <property type="entry name" value="Tetratricopeptide repeat domain"/>
    <property type="match status" value="1"/>
</dbReference>
<dbReference type="InterPro" id="IPR036255">
    <property type="entry name" value="YgfB-like_sf"/>
</dbReference>
<protein>
    <submittedName>
        <fullName evidence="1">Uncharacterized protein family (UPF0149)</fullName>
    </submittedName>
</protein>
<dbReference type="InterPro" id="IPR011978">
    <property type="entry name" value="YgfB-like"/>
</dbReference>
<dbReference type="InterPro" id="IPR011990">
    <property type="entry name" value="TPR-like_helical_dom_sf"/>
</dbReference>
<dbReference type="Gene3D" id="1.20.120.740">
    <property type="entry name" value="YgfB uncharacterised protein family UPF0149, PF03695"/>
    <property type="match status" value="1"/>
</dbReference>
<dbReference type="OrthoDB" id="6399948at2"/>
<dbReference type="EMBL" id="FOLO01000074">
    <property type="protein sequence ID" value="SFD61655.1"/>
    <property type="molecule type" value="Genomic_DNA"/>
</dbReference>
<dbReference type="Pfam" id="PF03695">
    <property type="entry name" value="UPF0149"/>
    <property type="match status" value="1"/>
</dbReference>
<dbReference type="RefSeq" id="WP_091991207.1">
    <property type="nucleotide sequence ID" value="NZ_FOLO01000074.1"/>
</dbReference>
<dbReference type="Proteomes" id="UP000198862">
    <property type="component" value="Unassembled WGS sequence"/>
</dbReference>
<organism evidence="1 2">
    <name type="scientific">Pseudoalteromonas denitrificans DSM 6059</name>
    <dbReference type="NCBI Taxonomy" id="1123010"/>
    <lineage>
        <taxon>Bacteria</taxon>
        <taxon>Pseudomonadati</taxon>
        <taxon>Pseudomonadota</taxon>
        <taxon>Gammaproteobacteria</taxon>
        <taxon>Alteromonadales</taxon>
        <taxon>Pseudoalteromonadaceae</taxon>
        <taxon>Pseudoalteromonas</taxon>
    </lineage>
</organism>
<dbReference type="AlphaFoldDB" id="A0A1I1TTE9"/>